<reference evidence="1 4" key="2">
    <citation type="submission" date="2018-07" db="EMBL/GenBank/DDBJ databases">
        <title>Genome sequences of Haloplanus aerogenes JCM 16430T.</title>
        <authorList>
            <person name="Kim Y.B."/>
            <person name="Roh S.W."/>
        </authorList>
    </citation>
    <scope>NUCLEOTIDE SEQUENCE [LARGE SCALE GENOMIC DNA]</scope>
    <source>
        <strain evidence="1 4">JCM 16430</strain>
    </source>
</reference>
<proteinExistence type="predicted"/>
<evidence type="ECO:0000313" key="3">
    <source>
        <dbReference type="Proteomes" id="UP000277326"/>
    </source>
</evidence>
<protein>
    <submittedName>
        <fullName evidence="2">Uncharacterized protein</fullName>
    </submittedName>
</protein>
<sequence length="89" mass="9983">MVEESFTDPEETHEEWIDVRMTDPDEGEWDIDVVVVEGQVEYVDLRIKPELLAAFVDCLVEDVGDDRAEAVLSTVAERNGIDLGDSGEE</sequence>
<dbReference type="Proteomes" id="UP000277326">
    <property type="component" value="Unassembled WGS sequence"/>
</dbReference>
<dbReference type="Proteomes" id="UP000282007">
    <property type="component" value="Chromosome"/>
</dbReference>
<dbReference type="EMBL" id="CP034145">
    <property type="protein sequence ID" value="AZH23993.1"/>
    <property type="molecule type" value="Genomic_DNA"/>
</dbReference>
<organism evidence="2 3">
    <name type="scientific">Haloplanus aerogenes</name>
    <dbReference type="NCBI Taxonomy" id="660522"/>
    <lineage>
        <taxon>Archaea</taxon>
        <taxon>Methanobacteriati</taxon>
        <taxon>Methanobacteriota</taxon>
        <taxon>Stenosarchaea group</taxon>
        <taxon>Halobacteria</taxon>
        <taxon>Halobacteriales</taxon>
        <taxon>Haloferacaceae</taxon>
        <taxon>Haloplanus</taxon>
    </lineage>
</organism>
<evidence type="ECO:0000313" key="1">
    <source>
        <dbReference type="EMBL" id="AZH23993.1"/>
    </source>
</evidence>
<keyword evidence="4" id="KW-1185">Reference proteome</keyword>
<evidence type="ECO:0000313" key="4">
    <source>
        <dbReference type="Proteomes" id="UP000282007"/>
    </source>
</evidence>
<name>A0A3M0CVG2_9EURY</name>
<dbReference type="KEGG" id="haer:DU502_00760"/>
<gene>
    <name evidence="2" type="ORF">ATH50_2571</name>
    <name evidence="1" type="ORF">DU502_00760</name>
</gene>
<dbReference type="EMBL" id="REFS01000005">
    <property type="protein sequence ID" value="RMB13238.1"/>
    <property type="molecule type" value="Genomic_DNA"/>
</dbReference>
<reference evidence="2 3" key="1">
    <citation type="journal article" date="2015" name="Stand. Genomic Sci.">
        <title>Genomic Encyclopedia of Bacterial and Archaeal Type Strains, Phase III: the genomes of soil and plant-associated and newly described type strains.</title>
        <authorList>
            <person name="Whitman W.B."/>
            <person name="Woyke T."/>
            <person name="Klenk H.P."/>
            <person name="Zhou Y."/>
            <person name="Lilburn T.G."/>
            <person name="Beck B.J."/>
            <person name="De Vos P."/>
            <person name="Vandamme P."/>
            <person name="Eisen J.A."/>
            <person name="Garrity G."/>
            <person name="Hugenholtz P."/>
            <person name="Kyrpides N.C."/>
        </authorList>
    </citation>
    <scope>NUCLEOTIDE SEQUENCE [LARGE SCALE GENOMIC DNA]</scope>
    <source>
        <strain evidence="2 3">CGMCC 1.10124</strain>
    </source>
</reference>
<dbReference type="GeneID" id="38469772"/>
<evidence type="ECO:0000313" key="2">
    <source>
        <dbReference type="EMBL" id="RMB13238.1"/>
    </source>
</evidence>
<dbReference type="OrthoDB" id="239072at2157"/>
<reference evidence="2" key="3">
    <citation type="submission" date="2018-10" db="EMBL/GenBank/DDBJ databases">
        <authorList>
            <person name="Whitman W."/>
            <person name="Huntemann M."/>
            <person name="Clum A."/>
            <person name="Pillay M."/>
            <person name="Palaniappan K."/>
            <person name="Varghese N."/>
            <person name="Mikhailova N."/>
            <person name="Stamatis D."/>
            <person name="Reddy T."/>
            <person name="Daum C."/>
            <person name="Shapiro N."/>
            <person name="Ivanova N."/>
            <person name="Kyrpides N."/>
            <person name="Woyke T."/>
        </authorList>
    </citation>
    <scope>NUCLEOTIDE SEQUENCE</scope>
    <source>
        <strain evidence="2">CGMCC 1.10124</strain>
    </source>
</reference>
<accession>A0A3M0CVG2</accession>
<dbReference type="RefSeq" id="WP_121921169.1">
    <property type="nucleotide sequence ID" value="NZ_CP034145.1"/>
</dbReference>
<dbReference type="AlphaFoldDB" id="A0A3M0CVG2"/>